<dbReference type="Proteomes" id="UP000015101">
    <property type="component" value="Unassembled WGS sequence"/>
</dbReference>
<reference evidence="4" key="1">
    <citation type="submission" date="2012-12" db="EMBL/GenBank/DDBJ databases">
        <authorList>
            <person name="Hellsten U."/>
            <person name="Grimwood J."/>
            <person name="Chapman J.A."/>
            <person name="Shapiro H."/>
            <person name="Aerts A."/>
            <person name="Otillar R.P."/>
            <person name="Terry A.Y."/>
            <person name="Boore J.L."/>
            <person name="Simakov O."/>
            <person name="Marletaz F."/>
            <person name="Cho S.-J."/>
            <person name="Edsinger-Gonzales E."/>
            <person name="Havlak P."/>
            <person name="Kuo D.-H."/>
            <person name="Larsson T."/>
            <person name="Lv J."/>
            <person name="Arendt D."/>
            <person name="Savage R."/>
            <person name="Osoegawa K."/>
            <person name="de Jong P."/>
            <person name="Lindberg D.R."/>
            <person name="Seaver E.C."/>
            <person name="Weisblat D.A."/>
            <person name="Putnam N.H."/>
            <person name="Grigoriev I.V."/>
            <person name="Rokhsar D.S."/>
        </authorList>
    </citation>
    <scope>NUCLEOTIDE SEQUENCE</scope>
</reference>
<organism evidence="3 4">
    <name type="scientific">Helobdella robusta</name>
    <name type="common">Californian leech</name>
    <dbReference type="NCBI Taxonomy" id="6412"/>
    <lineage>
        <taxon>Eukaryota</taxon>
        <taxon>Metazoa</taxon>
        <taxon>Spiralia</taxon>
        <taxon>Lophotrochozoa</taxon>
        <taxon>Annelida</taxon>
        <taxon>Clitellata</taxon>
        <taxon>Hirudinea</taxon>
        <taxon>Rhynchobdellida</taxon>
        <taxon>Glossiphoniidae</taxon>
        <taxon>Helobdella</taxon>
    </lineage>
</organism>
<keyword evidence="4" id="KW-1185">Reference proteome</keyword>
<feature type="region of interest" description="Disordered" evidence="1">
    <location>
        <begin position="1"/>
        <end position="114"/>
    </location>
</feature>
<dbReference type="RefSeq" id="XP_009029840.1">
    <property type="nucleotide sequence ID" value="XM_009031592.1"/>
</dbReference>
<gene>
    <name evidence="3" type="primary">20208226</name>
    <name evidence="2" type="ORF">HELRODRAFT_181807</name>
</gene>
<sequence length="441" mass="51113">MDKLALDMVDQMSAPVGTELLPEPPKDLQMPSFELGKVPPPLKLPPINPIDSVPKLPNTPIEKSSPLPPGPPSKNISKPVEPLKLKEVQSISKKKSKKRKKEKDSETSSSSERCKYRDRDIIPMYVGQPCYTEYNYSPFMYAPFTNIPNPKEDIFAAREIDNNPFTTFSPLVNPMSMPPFMPSELGQPFCGVESSQHLKHSFNFSDFPKHFPGLNPMSGTCPEPIINEMPGTSDNVHFMVDDIEWEVLQSKYHEADIADAIYKEYTRRLERLKDFHFKPTIKKQLRSLQQVMNALHLHAKYSERSKREILQHLVPKKKKKPKHKMENDDDDDEIQLLKDRLNKLREKFNRSKKFDHVFPRQNENERLVMKTFSDGMREIFTTMTIKCKQKAEKDMKEQKENELNLELLKQLEMIKLQNPTAKEVVIEKNPTTGKREIIVKN</sequence>
<proteinExistence type="predicted"/>
<evidence type="ECO:0000256" key="1">
    <source>
        <dbReference type="SAM" id="MobiDB-lite"/>
    </source>
</evidence>
<feature type="compositionally biased region" description="Basic residues" evidence="1">
    <location>
        <begin position="92"/>
        <end position="101"/>
    </location>
</feature>
<accession>T1FHC7</accession>
<dbReference type="EMBL" id="KB097673">
    <property type="protein sequence ID" value="ESN92031.1"/>
    <property type="molecule type" value="Genomic_DNA"/>
</dbReference>
<feature type="compositionally biased region" description="Pro residues" evidence="1">
    <location>
        <begin position="38"/>
        <end position="48"/>
    </location>
</feature>
<feature type="compositionally biased region" description="Basic and acidic residues" evidence="1">
    <location>
        <begin position="102"/>
        <end position="114"/>
    </location>
</feature>
<dbReference type="EnsemblMetazoa" id="HelroT181807">
    <property type="protein sequence ID" value="HelroP181807"/>
    <property type="gene ID" value="HelroG181807"/>
</dbReference>
<reference evidence="3" key="3">
    <citation type="submission" date="2015-06" db="UniProtKB">
        <authorList>
            <consortium name="EnsemblMetazoa"/>
        </authorList>
    </citation>
    <scope>IDENTIFICATION</scope>
</reference>
<evidence type="ECO:0000313" key="4">
    <source>
        <dbReference type="Proteomes" id="UP000015101"/>
    </source>
</evidence>
<dbReference type="AlphaFoldDB" id="T1FHC7"/>
<dbReference type="CTD" id="20208226"/>
<dbReference type="GeneID" id="20208226"/>
<evidence type="ECO:0000313" key="2">
    <source>
        <dbReference type="EMBL" id="ESN92031.1"/>
    </source>
</evidence>
<reference evidence="2 4" key="2">
    <citation type="journal article" date="2013" name="Nature">
        <title>Insights into bilaterian evolution from three spiralian genomes.</title>
        <authorList>
            <person name="Simakov O."/>
            <person name="Marletaz F."/>
            <person name="Cho S.J."/>
            <person name="Edsinger-Gonzales E."/>
            <person name="Havlak P."/>
            <person name="Hellsten U."/>
            <person name="Kuo D.H."/>
            <person name="Larsson T."/>
            <person name="Lv J."/>
            <person name="Arendt D."/>
            <person name="Savage R."/>
            <person name="Osoegawa K."/>
            <person name="de Jong P."/>
            <person name="Grimwood J."/>
            <person name="Chapman J.A."/>
            <person name="Shapiro H."/>
            <person name="Aerts A."/>
            <person name="Otillar R.P."/>
            <person name="Terry A.Y."/>
            <person name="Boore J.L."/>
            <person name="Grigoriev I.V."/>
            <person name="Lindberg D.R."/>
            <person name="Seaver E.C."/>
            <person name="Weisblat D.A."/>
            <person name="Putnam N.H."/>
            <person name="Rokhsar D.S."/>
        </authorList>
    </citation>
    <scope>NUCLEOTIDE SEQUENCE</scope>
</reference>
<dbReference type="HOGENOM" id="CLU_621550_0_0_1"/>
<protein>
    <submittedName>
        <fullName evidence="2 3">Uncharacterized protein</fullName>
    </submittedName>
</protein>
<dbReference type="KEGG" id="hro:HELRODRAFT_181807"/>
<name>T1FHC7_HELRO</name>
<dbReference type="EMBL" id="AMQM01007815">
    <property type="status" value="NOT_ANNOTATED_CDS"/>
    <property type="molecule type" value="Genomic_DNA"/>
</dbReference>
<evidence type="ECO:0000313" key="3">
    <source>
        <dbReference type="EnsemblMetazoa" id="HelroP181807"/>
    </source>
</evidence>
<dbReference type="InParanoid" id="T1FHC7"/>